<sequence>MLQESKEGTEKELRESREEKMNCNCNEFISFIMGINASLNKESVL</sequence>
<protein>
    <submittedName>
        <fullName evidence="1">Uncharacterized protein</fullName>
    </submittedName>
</protein>
<dbReference type="AlphaFoldDB" id="A0A2P2IMZ7"/>
<organism evidence="1">
    <name type="scientific">Rhizophora mucronata</name>
    <name type="common">Asiatic mangrove</name>
    <dbReference type="NCBI Taxonomy" id="61149"/>
    <lineage>
        <taxon>Eukaryota</taxon>
        <taxon>Viridiplantae</taxon>
        <taxon>Streptophyta</taxon>
        <taxon>Embryophyta</taxon>
        <taxon>Tracheophyta</taxon>
        <taxon>Spermatophyta</taxon>
        <taxon>Magnoliopsida</taxon>
        <taxon>eudicotyledons</taxon>
        <taxon>Gunneridae</taxon>
        <taxon>Pentapetalae</taxon>
        <taxon>rosids</taxon>
        <taxon>fabids</taxon>
        <taxon>Malpighiales</taxon>
        <taxon>Rhizophoraceae</taxon>
        <taxon>Rhizophora</taxon>
    </lineage>
</organism>
<accession>A0A2P2IMZ7</accession>
<reference evidence="1" key="1">
    <citation type="submission" date="2018-02" db="EMBL/GenBank/DDBJ databases">
        <title>Rhizophora mucronata_Transcriptome.</title>
        <authorList>
            <person name="Meera S.P."/>
            <person name="Sreeshan A."/>
            <person name="Augustine A."/>
        </authorList>
    </citation>
    <scope>NUCLEOTIDE SEQUENCE</scope>
    <source>
        <tissue evidence="1">Leaf</tissue>
    </source>
</reference>
<name>A0A2P2IMZ7_RHIMU</name>
<proteinExistence type="predicted"/>
<evidence type="ECO:0000313" key="1">
    <source>
        <dbReference type="EMBL" id="MBW82594.1"/>
    </source>
</evidence>
<dbReference type="EMBL" id="GGEC01002111">
    <property type="protein sequence ID" value="MBW82594.1"/>
    <property type="molecule type" value="Transcribed_RNA"/>
</dbReference>